<dbReference type="PIRSF" id="PIRSF018637">
    <property type="entry name" value="TrmK"/>
    <property type="match status" value="1"/>
</dbReference>
<proteinExistence type="predicted"/>
<evidence type="ECO:0000313" key="1">
    <source>
        <dbReference type="EMBL" id="MBV7390322.1"/>
    </source>
</evidence>
<dbReference type="InterPro" id="IPR006901">
    <property type="entry name" value="TrmK"/>
</dbReference>
<dbReference type="PANTHER" id="PTHR38451:SF1">
    <property type="entry name" value="TRNA (ADENINE(22)-N(1))-METHYLTRANSFERASE"/>
    <property type="match status" value="1"/>
</dbReference>
<accession>A0ABS6TBQ6</accession>
<reference evidence="1 2" key="1">
    <citation type="submission" date="2021-06" db="EMBL/GenBank/DDBJ databases">
        <title>Enterococcus alishanensis sp. nov., a novel lactic acid bacterium isolated from fresh coffee beans.</title>
        <authorList>
            <person name="Chen Y.-S."/>
        </authorList>
    </citation>
    <scope>NUCLEOTIDE SEQUENCE [LARGE SCALE GENOMIC DNA]</scope>
    <source>
        <strain evidence="1 2">ALS3</strain>
    </source>
</reference>
<dbReference type="PANTHER" id="PTHR38451">
    <property type="entry name" value="TRNA (ADENINE(22)-N(1))-METHYLTRANSFERASE"/>
    <property type="match status" value="1"/>
</dbReference>
<sequence>MKVNQLSKRLQKVAEYVPKDARLADIGSDHAYLPVALTLQNKINFAIAGEVVPGPFEAAKKQVAENNLEEKIIVRLADGLAAVKESDNISAVTICGMGGVLIRDILQSGKDVLSGDERLILQPNVAERQLRTWLVENKYEIIDEAIIRENHKTYEIIVAEKGNAVSYSDKDLFFGPLLIEEKNPIFIQKWNHKLEKSKSILTNLKQGQATDQKIHRLETEIAWIQEVLADESN</sequence>
<dbReference type="RefSeq" id="WP_218325365.1">
    <property type="nucleotide sequence ID" value="NZ_JAHUZB010000002.1"/>
</dbReference>
<organism evidence="1 2">
    <name type="scientific">Enterococcus alishanensis</name>
    <dbReference type="NCBI Taxonomy" id="1303817"/>
    <lineage>
        <taxon>Bacteria</taxon>
        <taxon>Bacillati</taxon>
        <taxon>Bacillota</taxon>
        <taxon>Bacilli</taxon>
        <taxon>Lactobacillales</taxon>
        <taxon>Enterococcaceae</taxon>
        <taxon>Enterococcus</taxon>
    </lineage>
</organism>
<gene>
    <name evidence="1" type="ORF">KUA55_06480</name>
</gene>
<dbReference type="Proteomes" id="UP000774130">
    <property type="component" value="Unassembled WGS sequence"/>
</dbReference>
<keyword evidence="2" id="KW-1185">Reference proteome</keyword>
<name>A0ABS6TBQ6_9ENTE</name>
<comment type="caution">
    <text evidence="1">The sequence shown here is derived from an EMBL/GenBank/DDBJ whole genome shotgun (WGS) entry which is preliminary data.</text>
</comment>
<evidence type="ECO:0000313" key="2">
    <source>
        <dbReference type="Proteomes" id="UP000774130"/>
    </source>
</evidence>
<dbReference type="EMBL" id="JAHUZB010000002">
    <property type="protein sequence ID" value="MBV7390322.1"/>
    <property type="molecule type" value="Genomic_DNA"/>
</dbReference>
<dbReference type="Pfam" id="PF04816">
    <property type="entry name" value="TrmK"/>
    <property type="match status" value="1"/>
</dbReference>
<protein>
    <submittedName>
        <fullName evidence="1">tRNA (Adenine(22)-N(1))-methyltransferase TrmK</fullName>
    </submittedName>
</protein>